<accession>A0A8E2JQ76</accession>
<dbReference type="Proteomes" id="UP000250140">
    <property type="component" value="Unassembled WGS sequence"/>
</dbReference>
<organism evidence="1 2">
    <name type="scientific">Glonium stellatum</name>
    <dbReference type="NCBI Taxonomy" id="574774"/>
    <lineage>
        <taxon>Eukaryota</taxon>
        <taxon>Fungi</taxon>
        <taxon>Dikarya</taxon>
        <taxon>Ascomycota</taxon>
        <taxon>Pezizomycotina</taxon>
        <taxon>Dothideomycetes</taxon>
        <taxon>Pleosporomycetidae</taxon>
        <taxon>Gloniales</taxon>
        <taxon>Gloniaceae</taxon>
        <taxon>Glonium</taxon>
    </lineage>
</organism>
<proteinExistence type="predicted"/>
<name>A0A8E2JQ76_9PEZI</name>
<gene>
    <name evidence="1" type="ORF">AOQ84DRAFT_94850</name>
</gene>
<evidence type="ECO:0000313" key="1">
    <source>
        <dbReference type="EMBL" id="OCL05600.1"/>
    </source>
</evidence>
<sequence length="76" mass="8267">MFAFFIIHSACLVAGIISPTVLIAAISFQLETNFSKCAFHRLSFCITCACKPNTGTLSPFPWLVPIMSTVTEPPES</sequence>
<reference evidence="1 2" key="1">
    <citation type="journal article" date="2016" name="Nat. Commun.">
        <title>Ectomycorrhizal ecology is imprinted in the genome of the dominant symbiotic fungus Cenococcum geophilum.</title>
        <authorList>
            <consortium name="DOE Joint Genome Institute"/>
            <person name="Peter M."/>
            <person name="Kohler A."/>
            <person name="Ohm R.A."/>
            <person name="Kuo A."/>
            <person name="Krutzmann J."/>
            <person name="Morin E."/>
            <person name="Arend M."/>
            <person name="Barry K.W."/>
            <person name="Binder M."/>
            <person name="Choi C."/>
            <person name="Clum A."/>
            <person name="Copeland A."/>
            <person name="Grisel N."/>
            <person name="Haridas S."/>
            <person name="Kipfer T."/>
            <person name="LaButti K."/>
            <person name="Lindquist E."/>
            <person name="Lipzen A."/>
            <person name="Maire R."/>
            <person name="Meier B."/>
            <person name="Mihaltcheva S."/>
            <person name="Molinier V."/>
            <person name="Murat C."/>
            <person name="Poggeler S."/>
            <person name="Quandt C.A."/>
            <person name="Sperisen C."/>
            <person name="Tritt A."/>
            <person name="Tisserant E."/>
            <person name="Crous P.W."/>
            <person name="Henrissat B."/>
            <person name="Nehls U."/>
            <person name="Egli S."/>
            <person name="Spatafora J.W."/>
            <person name="Grigoriev I.V."/>
            <person name="Martin F.M."/>
        </authorList>
    </citation>
    <scope>NUCLEOTIDE SEQUENCE [LARGE SCALE GENOMIC DNA]</scope>
    <source>
        <strain evidence="1 2">CBS 207.34</strain>
    </source>
</reference>
<keyword evidence="2" id="KW-1185">Reference proteome</keyword>
<dbReference type="EMBL" id="KV750251">
    <property type="protein sequence ID" value="OCL05600.1"/>
    <property type="molecule type" value="Genomic_DNA"/>
</dbReference>
<protein>
    <submittedName>
        <fullName evidence="1">Uncharacterized protein</fullName>
    </submittedName>
</protein>
<dbReference type="AlphaFoldDB" id="A0A8E2JQ76"/>
<evidence type="ECO:0000313" key="2">
    <source>
        <dbReference type="Proteomes" id="UP000250140"/>
    </source>
</evidence>